<dbReference type="InterPro" id="IPR052343">
    <property type="entry name" value="Retrotransposon-Effector_Assoc"/>
</dbReference>
<proteinExistence type="predicted"/>
<protein>
    <recommendedName>
        <fullName evidence="3">Reverse transcriptase domain-containing protein</fullName>
    </recommendedName>
</protein>
<dbReference type="InParanoid" id="A0A061GQG2"/>
<dbReference type="PANTHER" id="PTHR46890">
    <property type="entry name" value="NON-LTR RETROLELEMENT REVERSE TRANSCRIPTASE-LIKE PROTEIN-RELATED"/>
    <property type="match status" value="1"/>
</dbReference>
<organism evidence="1 2">
    <name type="scientific">Theobroma cacao</name>
    <name type="common">Cacao</name>
    <name type="synonym">Cocoa</name>
    <dbReference type="NCBI Taxonomy" id="3641"/>
    <lineage>
        <taxon>Eukaryota</taxon>
        <taxon>Viridiplantae</taxon>
        <taxon>Streptophyta</taxon>
        <taxon>Embryophyta</taxon>
        <taxon>Tracheophyta</taxon>
        <taxon>Spermatophyta</taxon>
        <taxon>Magnoliopsida</taxon>
        <taxon>eudicotyledons</taxon>
        <taxon>Gunneridae</taxon>
        <taxon>Pentapetalae</taxon>
        <taxon>rosids</taxon>
        <taxon>malvids</taxon>
        <taxon>Malvales</taxon>
        <taxon>Malvaceae</taxon>
        <taxon>Byttnerioideae</taxon>
        <taxon>Theobroma</taxon>
    </lineage>
</organism>
<reference evidence="1 2" key="1">
    <citation type="journal article" date="2013" name="Genome Biol.">
        <title>The genome sequence of the most widely cultivated cacao type and its use to identify candidate genes regulating pod color.</title>
        <authorList>
            <person name="Motamayor J.C."/>
            <person name="Mockaitis K."/>
            <person name="Schmutz J."/>
            <person name="Haiminen N."/>
            <person name="Iii D.L."/>
            <person name="Cornejo O."/>
            <person name="Findley S.D."/>
            <person name="Zheng P."/>
            <person name="Utro F."/>
            <person name="Royaert S."/>
            <person name="Saski C."/>
            <person name="Jenkins J."/>
            <person name="Podicheti R."/>
            <person name="Zhao M."/>
            <person name="Scheffler B.E."/>
            <person name="Stack J.C."/>
            <person name="Feltus F.A."/>
            <person name="Mustiga G.M."/>
            <person name="Amores F."/>
            <person name="Phillips W."/>
            <person name="Marelli J.P."/>
            <person name="May G.D."/>
            <person name="Shapiro H."/>
            <person name="Ma J."/>
            <person name="Bustamante C.D."/>
            <person name="Schnell R.J."/>
            <person name="Main D."/>
            <person name="Gilbert D."/>
            <person name="Parida L."/>
            <person name="Kuhn D.N."/>
        </authorList>
    </citation>
    <scope>NUCLEOTIDE SEQUENCE [LARGE SCALE GENOMIC DNA]</scope>
    <source>
        <strain evidence="2">cv. Matina 1-6</strain>
    </source>
</reference>
<name>A0A061GQG2_THECC</name>
<evidence type="ECO:0008006" key="3">
    <source>
        <dbReference type="Google" id="ProtNLM"/>
    </source>
</evidence>
<dbReference type="EMBL" id="CM001887">
    <property type="protein sequence ID" value="EOY31736.1"/>
    <property type="molecule type" value="Genomic_DNA"/>
</dbReference>
<dbReference type="Gramene" id="EOY31736">
    <property type="protein sequence ID" value="EOY31736"/>
    <property type="gene ID" value="TCM_038852"/>
</dbReference>
<dbReference type="HOGENOM" id="CLU_600519_0_0_1"/>
<dbReference type="AlphaFoldDB" id="A0A061GQG2"/>
<accession>A0A061GQG2</accession>
<gene>
    <name evidence="1" type="ORF">TCM_038852</name>
</gene>
<dbReference type="PANTHER" id="PTHR46890:SF48">
    <property type="entry name" value="RNA-DIRECTED DNA POLYMERASE"/>
    <property type="match status" value="1"/>
</dbReference>
<evidence type="ECO:0000313" key="1">
    <source>
        <dbReference type="EMBL" id="EOY31736.1"/>
    </source>
</evidence>
<sequence>MGENDGVADDDSISVQKKRIKSHIFKIQQSDGEWVEDPAAIKASTVEFFSSLMKKEQCDLTRFNSSIISTLVSATDNNFLCAALTIQEVKEAVFAIDKDSIAEPDGFSSFFYQHCWDILANDLIAAVLDFFQGTYLPRGITSTTLVLLSKKSNASAWSIFGLLVYDFLVTVLQQFGFCRQWVDMIQRCISNCWFSVLINGMTAGYFKSEWGLRQGDFISVQLFILAAEYLSRGLNALFAQYPSLYYDVGYSFSALWQHSTFPSSKGGLDIRSLNDVFEAFSMKLWWRFQTCTSLWTRFMRAKYCTGRIPRQIQLKLHDSQTWKRMLASCPVTKQHIKWQIGRGELVFWHDCWMDCTSMGFTLSEGIPNSTKNIVLAQTISRSSFQSGAYTSELVGCVGTERDLIPYCLHNIIQMYCFFPSVSHYDCVIPHVYHNNALKYVPWCNLCCKRFEFLLYE</sequence>
<keyword evidence="2" id="KW-1185">Reference proteome</keyword>
<evidence type="ECO:0000313" key="2">
    <source>
        <dbReference type="Proteomes" id="UP000026915"/>
    </source>
</evidence>
<dbReference type="Proteomes" id="UP000026915">
    <property type="component" value="Chromosome 9"/>
</dbReference>
<dbReference type="eggNOG" id="KOG1075">
    <property type="taxonomic scope" value="Eukaryota"/>
</dbReference>